<feature type="region of interest" description="Disordered" evidence="17">
    <location>
        <begin position="144"/>
        <end position="183"/>
    </location>
</feature>
<keyword evidence="9" id="KW-0862">Zinc</keyword>
<feature type="region of interest" description="Disordered" evidence="17">
    <location>
        <begin position="886"/>
        <end position="911"/>
    </location>
</feature>
<feature type="region of interest" description="Disordered" evidence="17">
    <location>
        <begin position="947"/>
        <end position="1053"/>
    </location>
</feature>
<keyword evidence="7" id="KW-0227">DNA damage</keyword>
<dbReference type="GO" id="GO:0006260">
    <property type="term" value="P:DNA replication"/>
    <property type="evidence" value="ECO:0007669"/>
    <property type="project" value="InterPro"/>
</dbReference>
<evidence type="ECO:0000256" key="10">
    <source>
        <dbReference type="ARBA" id="ARBA00022843"/>
    </source>
</evidence>
<feature type="compositionally biased region" description="Polar residues" evidence="17">
    <location>
        <begin position="478"/>
        <end position="500"/>
    </location>
</feature>
<dbReference type="PROSITE" id="PS50097">
    <property type="entry name" value="BTB"/>
    <property type="match status" value="1"/>
</dbReference>
<keyword evidence="10" id="KW-0832">Ubl conjugation</keyword>
<feature type="region of interest" description="Disordered" evidence="17">
    <location>
        <begin position="768"/>
        <end position="842"/>
    </location>
</feature>
<evidence type="ECO:0000256" key="1">
    <source>
        <dbReference type="ARBA" id="ARBA00004123"/>
    </source>
</evidence>
<accession>A0A672YD37</accession>
<evidence type="ECO:0000256" key="5">
    <source>
        <dbReference type="ARBA" id="ARBA00022723"/>
    </source>
</evidence>
<feature type="compositionally biased region" description="Polar residues" evidence="17">
    <location>
        <begin position="545"/>
        <end position="559"/>
    </location>
</feature>
<dbReference type="PANTHER" id="PTHR21541">
    <property type="entry name" value="BTB POZ DOMAIN CONTAINING 12"/>
    <property type="match status" value="1"/>
</dbReference>
<feature type="compositionally biased region" description="Polar residues" evidence="17">
    <location>
        <begin position="266"/>
        <end position="282"/>
    </location>
</feature>
<comment type="subcellular location">
    <subcellularLocation>
        <location evidence="1">Nucleus</location>
    </subcellularLocation>
</comment>
<feature type="compositionally biased region" description="Polar residues" evidence="17">
    <location>
        <begin position="801"/>
        <end position="821"/>
    </location>
</feature>
<keyword evidence="12" id="KW-0234">DNA repair</keyword>
<keyword evidence="5" id="KW-0479">Metal-binding</keyword>
<feature type="region of interest" description="Disordered" evidence="17">
    <location>
        <begin position="304"/>
        <end position="332"/>
    </location>
</feature>
<keyword evidence="13" id="KW-0539">Nucleus</keyword>
<keyword evidence="4" id="KW-0597">Phosphoprotein</keyword>
<keyword evidence="20" id="KW-1185">Reference proteome</keyword>
<name>A0A672YD37_9TELE</name>
<dbReference type="SUPFAM" id="SSF54695">
    <property type="entry name" value="POZ domain"/>
    <property type="match status" value="1"/>
</dbReference>
<reference evidence="19" key="2">
    <citation type="submission" date="2025-08" db="UniProtKB">
        <authorList>
            <consortium name="Ensembl"/>
        </authorList>
    </citation>
    <scope>IDENTIFICATION</scope>
</reference>
<evidence type="ECO:0000259" key="18">
    <source>
        <dbReference type="PROSITE" id="PS50097"/>
    </source>
</evidence>
<evidence type="ECO:0000256" key="6">
    <source>
        <dbReference type="ARBA" id="ARBA00022737"/>
    </source>
</evidence>
<feature type="domain" description="BTB" evidence="18">
    <location>
        <begin position="8"/>
        <end position="82"/>
    </location>
</feature>
<keyword evidence="11" id="KW-0233">DNA recombination</keyword>
<dbReference type="Ensembl" id="ENSSORT00005003065.1">
    <property type="protein sequence ID" value="ENSSORP00005002974.1"/>
    <property type="gene ID" value="ENSSORG00005001848.1"/>
</dbReference>
<feature type="compositionally biased region" description="Low complexity" evidence="17">
    <location>
        <begin position="501"/>
        <end position="512"/>
    </location>
</feature>
<feature type="compositionally biased region" description="Basic residues" evidence="17">
    <location>
        <begin position="1128"/>
        <end position="1138"/>
    </location>
</feature>
<evidence type="ECO:0000256" key="8">
    <source>
        <dbReference type="ARBA" id="ARBA00022771"/>
    </source>
</evidence>
<keyword evidence="6" id="KW-0677">Repeat</keyword>
<feature type="compositionally biased region" description="Basic and acidic residues" evidence="17">
    <location>
        <begin position="703"/>
        <end position="714"/>
    </location>
</feature>
<dbReference type="Pfam" id="PF00651">
    <property type="entry name" value="BTB"/>
    <property type="match status" value="1"/>
</dbReference>
<reference evidence="19" key="3">
    <citation type="submission" date="2025-09" db="UniProtKB">
        <authorList>
            <consortium name="Ensembl"/>
        </authorList>
    </citation>
    <scope>IDENTIFICATION</scope>
</reference>
<dbReference type="CDD" id="cd22999">
    <property type="entry name" value="SAP_SLX4"/>
    <property type="match status" value="1"/>
</dbReference>
<protein>
    <recommendedName>
        <fullName evidence="14">Structure-specific endonuclease subunit SLX4</fullName>
    </recommendedName>
    <alternativeName>
        <fullName evidence="16">BTB/POZ domain-containing protein 12</fullName>
    </alternativeName>
</protein>
<dbReference type="GO" id="GO:0032206">
    <property type="term" value="P:positive regulation of telomere maintenance"/>
    <property type="evidence" value="ECO:0007669"/>
    <property type="project" value="UniProtKB-ARBA"/>
</dbReference>
<feature type="compositionally biased region" description="Basic and acidic residues" evidence="17">
    <location>
        <begin position="638"/>
        <end position="651"/>
    </location>
</feature>
<dbReference type="PANTHER" id="PTHR21541:SF3">
    <property type="entry name" value="STRUCTURE-SPECIFIC ENDONUCLEASE SUBUNIT SLX4"/>
    <property type="match status" value="1"/>
</dbReference>
<evidence type="ECO:0000256" key="4">
    <source>
        <dbReference type="ARBA" id="ARBA00022553"/>
    </source>
</evidence>
<evidence type="ECO:0000256" key="3">
    <source>
        <dbReference type="ARBA" id="ARBA00022499"/>
    </source>
</evidence>
<feature type="compositionally biased region" description="Polar residues" evidence="17">
    <location>
        <begin position="962"/>
        <end position="973"/>
    </location>
</feature>
<evidence type="ECO:0000256" key="9">
    <source>
        <dbReference type="ARBA" id="ARBA00022833"/>
    </source>
</evidence>
<feature type="compositionally biased region" description="Polar residues" evidence="17">
    <location>
        <begin position="517"/>
        <end position="534"/>
    </location>
</feature>
<feature type="region of interest" description="Disordered" evidence="17">
    <location>
        <begin position="1122"/>
        <end position="1158"/>
    </location>
</feature>
<dbReference type="GO" id="GO:0000712">
    <property type="term" value="P:resolution of meiotic recombination intermediates"/>
    <property type="evidence" value="ECO:0007669"/>
    <property type="project" value="TreeGrafter"/>
</dbReference>
<evidence type="ECO:0000256" key="15">
    <source>
        <dbReference type="ARBA" id="ARBA00064578"/>
    </source>
</evidence>
<feature type="compositionally biased region" description="Basic and acidic residues" evidence="17">
    <location>
        <begin position="768"/>
        <end position="785"/>
    </location>
</feature>
<feature type="compositionally biased region" description="Basic residues" evidence="17">
    <location>
        <begin position="1148"/>
        <end position="1158"/>
    </location>
</feature>
<dbReference type="Pfam" id="PF09494">
    <property type="entry name" value="Slx4"/>
    <property type="match status" value="1"/>
</dbReference>
<sequence>MVNNPQLSDVQLQVDSGDVYFAHSFMVYARCPLLAELVHESGFGVKEEGVPAAQRVLMSDVPGQAVFALLQYLYTAHCSFPASLRPHILELASRFDLQELQQICQLRQDDTAAQGDDTEYTYHEQNVNDQTDQAFLELLRSMWNDEEQDEEGMDTDEGRDREESENQCDDPTSGDREMPEEQVNEDELMEIYEFAATQKKKEEEEDSVEEEKKNDGDLEMAEDQVFTKLTEQQPNCQSGPNSSLDRSYNRLFSDSWGIYEEEDPSTLPSTSRQSNRHTIQSQFDHKLSSEPLARTVLQSSASVIGKLSPSPPPSTPSMPVPGLSPGGEEPGAATLEVQNDCIQLRDKNLSLKTESQGPRILCIPLSPDYPQENKQPELIVLSDSSEEMEVDYAVLSSRSPSPCIKENTQNYTHIKEQVKPNEINPKSKGQGDLDSSLTGKLPVSEPGGPGSGCQSPVNCSPEVSWLIPSTPVQPGRSIRTTSSQTNSSMCRTQLFTKGDTSSNASSLSSPMSDRIQRSTSPPRVSSITGLTHASVSRLKPDRTAPSISSLDVSVSNKHSSSQKRRTDSKLDFPVFVGPSCQAKPSQLRNSSNHLSCLPSSTRDPHLHIPTYCSTPLHTELHQTPVPPPESPLAPVSTDPEKSKSAAQETEKTPTTSPEKTVLNSFHLSPLSERSSSSHRAPPGSNKSQCSPEFSCHDNTGNDGDERRDGRHEDNDGQIECEQDIETEEAAESSFQQSFMDEPPIAFNDSWGLDACVENPGCFSLKLEESRGSSRQDQSLEQRETAESSTSSLCQPVPFSRQVPSMNSRGDTTKSSLFSTRASDLPSRVEAHVGPSLTPSPPDPIAHPAPDINNSLLDSKIWDSWEEDEEEERALPLSQRINPTVQLKTPKSSHNAKHRSLEPITPMPHYSDMDTPELKNKLTRFGVRPLPKRQMILKLKEIHEYTHQLVSSDSEEEAPSMGHATQTKPPTTLKPSVCRPVSCTQIPPFKEPRAPTAASPMKHNREEEEAEPLSASQDSNTSSTAASEESERSNPELCLLSDGDSDSDGSISASQAATRLQDRLLAVRSFILSNPGLYDQILQYQPLVLSQFQQQLKDAGIRLGVAKLADYLDSQCITFTTAKPGHSAPGRRRAKKTGKGVRTAGDSRARRKRGVTAVN</sequence>
<feature type="region of interest" description="Disordered" evidence="17">
    <location>
        <begin position="260"/>
        <end position="291"/>
    </location>
</feature>
<dbReference type="GO" id="GO:0008270">
    <property type="term" value="F:zinc ion binding"/>
    <property type="evidence" value="ECO:0007669"/>
    <property type="project" value="UniProtKB-KW"/>
</dbReference>
<keyword evidence="3" id="KW-1017">Isopeptide bond</keyword>
<evidence type="ECO:0000256" key="16">
    <source>
        <dbReference type="ARBA" id="ARBA00076095"/>
    </source>
</evidence>
<feature type="compositionally biased region" description="Acidic residues" evidence="17">
    <location>
        <begin position="715"/>
        <end position="730"/>
    </location>
</feature>
<dbReference type="GO" id="GO:0006281">
    <property type="term" value="P:DNA repair"/>
    <property type="evidence" value="ECO:0007669"/>
    <property type="project" value="UniProtKB-KW"/>
</dbReference>
<feature type="region of interest" description="Disordered" evidence="17">
    <location>
        <begin position="411"/>
        <end position="747"/>
    </location>
</feature>
<dbReference type="FunFam" id="3.30.710.10:FF:000116">
    <property type="entry name" value="SLX4 structure-specific endonuclease subunit"/>
    <property type="match status" value="1"/>
</dbReference>
<feature type="compositionally biased region" description="Polar residues" evidence="17">
    <location>
        <begin position="582"/>
        <end position="601"/>
    </location>
</feature>
<evidence type="ECO:0000313" key="19">
    <source>
        <dbReference type="Ensembl" id="ENSSORP00005002974.1"/>
    </source>
</evidence>
<feature type="compositionally biased region" description="Acidic residues" evidence="17">
    <location>
        <begin position="144"/>
        <end position="155"/>
    </location>
</feature>
<dbReference type="InParanoid" id="A0A672YD37"/>
<dbReference type="SMART" id="SM00225">
    <property type="entry name" value="BTB"/>
    <property type="match status" value="1"/>
</dbReference>
<evidence type="ECO:0000256" key="14">
    <source>
        <dbReference type="ARBA" id="ARBA00029496"/>
    </source>
</evidence>
<dbReference type="Gene3D" id="3.30.710.10">
    <property type="entry name" value="Potassium Channel Kv1.1, Chain A"/>
    <property type="match status" value="1"/>
</dbReference>
<evidence type="ECO:0000256" key="12">
    <source>
        <dbReference type="ARBA" id="ARBA00023204"/>
    </source>
</evidence>
<keyword evidence="8" id="KW-0863">Zinc-finger</keyword>
<comment type="subunit">
    <text evidence="15">Forms a heterodimer with SLX1A/GIYD1. Interacts with ERCC4/XPF; catalytic subunit of the ERCC4-ERCC1 endonuclease. Interacts with MUS81; catalytic subunit of the MUS81-EME1 endonuclease. Interacts with MSH2; component of the MSH2-MSH3 mismatch repair complex. Interacts with TERF2-TERF2IP. Interacts with PLK1 and SLX4IP.</text>
</comment>
<evidence type="ECO:0000256" key="7">
    <source>
        <dbReference type="ARBA" id="ARBA00022763"/>
    </source>
</evidence>
<dbReference type="InterPro" id="IPR018574">
    <property type="entry name" value="Structure-sp_endonuc_su_Slx4"/>
</dbReference>
<dbReference type="InterPro" id="IPR000210">
    <property type="entry name" value="BTB/POZ_dom"/>
</dbReference>
<dbReference type="GO" id="GO:0033557">
    <property type="term" value="C:Slx1-Slx4 complex"/>
    <property type="evidence" value="ECO:0007669"/>
    <property type="project" value="InterPro"/>
</dbReference>
<comment type="similarity">
    <text evidence="2">Belongs to the SLX4 family.</text>
</comment>
<reference evidence="19" key="1">
    <citation type="submission" date="2019-06" db="EMBL/GenBank/DDBJ databases">
        <authorList>
            <consortium name="Wellcome Sanger Institute Data Sharing"/>
        </authorList>
    </citation>
    <scope>NUCLEOTIDE SEQUENCE [LARGE SCALE GENOMIC DNA]</scope>
</reference>
<dbReference type="InterPro" id="IPR011333">
    <property type="entry name" value="SKP1/BTB/POZ_sf"/>
</dbReference>
<dbReference type="Proteomes" id="UP000472271">
    <property type="component" value="Chromosome 1"/>
</dbReference>
<evidence type="ECO:0000313" key="20">
    <source>
        <dbReference type="Proteomes" id="UP000472271"/>
    </source>
</evidence>
<feature type="compositionally biased region" description="Low complexity" evidence="17">
    <location>
        <begin position="652"/>
        <end position="679"/>
    </location>
</feature>
<feature type="region of interest" description="Disordered" evidence="17">
    <location>
        <begin position="197"/>
        <end position="219"/>
    </location>
</feature>
<evidence type="ECO:0000256" key="2">
    <source>
        <dbReference type="ARBA" id="ARBA00006661"/>
    </source>
</evidence>
<evidence type="ECO:0000256" key="17">
    <source>
        <dbReference type="SAM" id="MobiDB-lite"/>
    </source>
</evidence>
<dbReference type="AlphaFoldDB" id="A0A672YD37"/>
<evidence type="ECO:0000256" key="11">
    <source>
        <dbReference type="ARBA" id="ARBA00023172"/>
    </source>
</evidence>
<feature type="compositionally biased region" description="Pro residues" evidence="17">
    <location>
        <begin position="309"/>
        <end position="319"/>
    </location>
</feature>
<organism evidence="19 20">
    <name type="scientific">Sphaeramia orbicularis</name>
    <name type="common">orbiculate cardinalfish</name>
    <dbReference type="NCBI Taxonomy" id="375764"/>
    <lineage>
        <taxon>Eukaryota</taxon>
        <taxon>Metazoa</taxon>
        <taxon>Chordata</taxon>
        <taxon>Craniata</taxon>
        <taxon>Vertebrata</taxon>
        <taxon>Euteleostomi</taxon>
        <taxon>Actinopterygii</taxon>
        <taxon>Neopterygii</taxon>
        <taxon>Teleostei</taxon>
        <taxon>Neoteleostei</taxon>
        <taxon>Acanthomorphata</taxon>
        <taxon>Gobiaria</taxon>
        <taxon>Kurtiformes</taxon>
        <taxon>Apogonoidei</taxon>
        <taxon>Apogonidae</taxon>
        <taxon>Apogoninae</taxon>
        <taxon>Sphaeramia</taxon>
    </lineage>
</organism>
<proteinExistence type="inferred from homology"/>
<evidence type="ECO:0000256" key="13">
    <source>
        <dbReference type="ARBA" id="ARBA00023242"/>
    </source>
</evidence>
<dbReference type="GO" id="GO:0090656">
    <property type="term" value="P:t-circle formation"/>
    <property type="evidence" value="ECO:0007669"/>
    <property type="project" value="UniProtKB-ARBA"/>
</dbReference>